<evidence type="ECO:0000313" key="3">
    <source>
        <dbReference type="Proteomes" id="UP000184041"/>
    </source>
</evidence>
<dbReference type="RefSeq" id="WP_073064174.1">
    <property type="nucleotide sequence ID" value="NZ_FQUS01000011.1"/>
</dbReference>
<evidence type="ECO:0000256" key="1">
    <source>
        <dbReference type="SAM" id="Phobius"/>
    </source>
</evidence>
<keyword evidence="3" id="KW-1185">Reference proteome</keyword>
<proteinExistence type="predicted"/>
<dbReference type="AlphaFoldDB" id="A0A1M5DGK9"/>
<sequence>MTYAIRNSLIMVGVWLLMVGAGWSRFYWVEDAEIARLDRMIVQKTDTLREYQQIAGNYEDLLKEYQTLKDGVKKNAKMLVKAENADQVYSALISFGKDDAFTYMNFISVDSTKYDNFGLLEFDISGEGYYRNFNRFVNRIEYGPSLFKIKEMAIEPVIDVENLGRVHYSFKLESIYDRNAIFEDYAIEPQKELPAYTYNSFYPLIHDVRENSDNLPDVEASQLLSVGKDFVSLRDQNGVIQYLYIGDEVYLGKLVSIDTNKNSVTFQLNKGGILTHITRVL</sequence>
<reference evidence="2 3" key="1">
    <citation type="submission" date="2016-11" db="EMBL/GenBank/DDBJ databases">
        <authorList>
            <person name="Jaros S."/>
            <person name="Januszkiewicz K."/>
            <person name="Wedrychowicz H."/>
        </authorList>
    </citation>
    <scope>NUCLEOTIDE SEQUENCE [LARGE SCALE GENOMIC DNA]</scope>
    <source>
        <strain evidence="2 3">DSM 21986</strain>
    </source>
</reference>
<dbReference type="EMBL" id="FQUS01000011">
    <property type="protein sequence ID" value="SHF66179.1"/>
    <property type="molecule type" value="Genomic_DNA"/>
</dbReference>
<feature type="transmembrane region" description="Helical" evidence="1">
    <location>
        <begin position="9"/>
        <end position="28"/>
    </location>
</feature>
<gene>
    <name evidence="2" type="ORF">SAMN05443144_111112</name>
</gene>
<dbReference type="OrthoDB" id="9773186at2"/>
<organism evidence="2 3">
    <name type="scientific">Fodinibius roseus</name>
    <dbReference type="NCBI Taxonomy" id="1194090"/>
    <lineage>
        <taxon>Bacteria</taxon>
        <taxon>Pseudomonadati</taxon>
        <taxon>Balneolota</taxon>
        <taxon>Balneolia</taxon>
        <taxon>Balneolales</taxon>
        <taxon>Balneolaceae</taxon>
        <taxon>Fodinibius</taxon>
    </lineage>
</organism>
<accession>A0A1M5DGK9</accession>
<dbReference type="STRING" id="1194090.SAMN05443144_111112"/>
<keyword evidence="1" id="KW-0472">Membrane</keyword>
<evidence type="ECO:0008006" key="4">
    <source>
        <dbReference type="Google" id="ProtNLM"/>
    </source>
</evidence>
<name>A0A1M5DGK9_9BACT</name>
<evidence type="ECO:0000313" key="2">
    <source>
        <dbReference type="EMBL" id="SHF66179.1"/>
    </source>
</evidence>
<protein>
    <recommendedName>
        <fullName evidence="4">Tfp pilus assembly protein PilO</fullName>
    </recommendedName>
</protein>
<keyword evidence="1" id="KW-1133">Transmembrane helix</keyword>
<dbReference type="InterPro" id="IPR014717">
    <property type="entry name" value="Transl_elong_EF1B/ribsomal_bS6"/>
</dbReference>
<keyword evidence="1" id="KW-0812">Transmembrane</keyword>
<dbReference type="Gene3D" id="3.30.70.60">
    <property type="match status" value="1"/>
</dbReference>
<dbReference type="Proteomes" id="UP000184041">
    <property type="component" value="Unassembled WGS sequence"/>
</dbReference>